<organism evidence="4 5">
    <name type="scientific">Mammaliicoccus stepanovicii</name>
    <dbReference type="NCBI Taxonomy" id="643214"/>
    <lineage>
        <taxon>Bacteria</taxon>
        <taxon>Bacillati</taxon>
        <taxon>Bacillota</taxon>
        <taxon>Bacilli</taxon>
        <taxon>Bacillales</taxon>
        <taxon>Staphylococcaceae</taxon>
        <taxon>Mammaliicoccus</taxon>
    </lineage>
</organism>
<gene>
    <name evidence="4" type="ORF">SAMEA4384403_01720</name>
</gene>
<dbReference type="KEGG" id="sste:SAMEA4384403_1720"/>
<dbReference type="Proteomes" id="UP000242084">
    <property type="component" value="Chromosome 1"/>
</dbReference>
<evidence type="ECO:0000313" key="5">
    <source>
        <dbReference type="Proteomes" id="UP000242084"/>
    </source>
</evidence>
<keyword evidence="2" id="KW-1133">Transmembrane helix</keyword>
<feature type="domain" description="DUF4064" evidence="3">
    <location>
        <begin position="2"/>
        <end position="111"/>
    </location>
</feature>
<dbReference type="RefSeq" id="WP_095088638.1">
    <property type="nucleotide sequence ID" value="NZ_BMDM01000004.1"/>
</dbReference>
<reference evidence="4 5" key="1">
    <citation type="submission" date="2017-06" db="EMBL/GenBank/DDBJ databases">
        <authorList>
            <consortium name="Pathogen Informatics"/>
        </authorList>
    </citation>
    <scope>NUCLEOTIDE SEQUENCE [LARGE SCALE GENOMIC DNA]</scope>
    <source>
        <strain evidence="4 5">NCTC13839</strain>
    </source>
</reference>
<feature type="transmembrane region" description="Helical" evidence="2">
    <location>
        <begin position="104"/>
        <end position="131"/>
    </location>
</feature>
<feature type="transmembrane region" description="Helical" evidence="2">
    <location>
        <begin position="70"/>
        <end position="92"/>
    </location>
</feature>
<dbReference type="EMBL" id="LT906462">
    <property type="protein sequence ID" value="SNV72527.1"/>
    <property type="molecule type" value="Genomic_DNA"/>
</dbReference>
<evidence type="ECO:0000256" key="1">
    <source>
        <dbReference type="SAM" id="MobiDB-lite"/>
    </source>
</evidence>
<keyword evidence="2" id="KW-0812">Transmembrane</keyword>
<keyword evidence="2" id="KW-0472">Membrane</keyword>
<dbReference type="AlphaFoldDB" id="A0A239ZNC3"/>
<feature type="region of interest" description="Disordered" evidence="1">
    <location>
        <begin position="147"/>
        <end position="166"/>
    </location>
</feature>
<dbReference type="Pfam" id="PF13273">
    <property type="entry name" value="DUF4064"/>
    <property type="match status" value="1"/>
</dbReference>
<proteinExistence type="predicted"/>
<evidence type="ECO:0000256" key="2">
    <source>
        <dbReference type="SAM" id="Phobius"/>
    </source>
</evidence>
<sequence length="188" mass="21279">MKRTGEYTLLIIGLIFSIIGIVLSVFFKFAIKTEDFKVQFENEFNNQIQQSGDIPEGVSANEMLNLIQSLTTFSIIVLIISILLAVFAIVFIKRRRVLAAIFSILAGLVSLLAFNILSLLLFIIAGIMLLVRKNKSDNQFEEAAFQNNDNLNHDTHNGYGSDFNNEKTHDVVKDEVKKNKNNDDPYIY</sequence>
<protein>
    <submittedName>
        <fullName evidence="4">Membrane protein</fullName>
    </submittedName>
</protein>
<evidence type="ECO:0000259" key="3">
    <source>
        <dbReference type="Pfam" id="PF13273"/>
    </source>
</evidence>
<name>A0A239ZNC3_9STAP</name>
<accession>A0A239ZNC3</accession>
<evidence type="ECO:0000313" key="4">
    <source>
        <dbReference type="EMBL" id="SNV72527.1"/>
    </source>
</evidence>
<dbReference type="InterPro" id="IPR025273">
    <property type="entry name" value="DUF4064"/>
</dbReference>
<keyword evidence="5" id="KW-1185">Reference proteome</keyword>
<feature type="transmembrane region" description="Helical" evidence="2">
    <location>
        <begin position="7"/>
        <end position="31"/>
    </location>
</feature>